<protein>
    <submittedName>
        <fullName evidence="1">Uncharacterized protein</fullName>
    </submittedName>
</protein>
<comment type="caution">
    <text evidence="1">The sequence shown here is derived from an EMBL/GenBank/DDBJ whole genome shotgun (WGS) entry which is preliminary data.</text>
</comment>
<proteinExistence type="predicted"/>
<reference evidence="1" key="1">
    <citation type="submission" date="2019-08" db="EMBL/GenBank/DDBJ databases">
        <authorList>
            <person name="Kucharzyk K."/>
            <person name="Murdoch R.W."/>
            <person name="Higgins S."/>
            <person name="Loffler F."/>
        </authorList>
    </citation>
    <scope>NUCLEOTIDE SEQUENCE</scope>
</reference>
<accession>A0A645GUK6</accession>
<dbReference type="EMBL" id="VSSQ01080983">
    <property type="protein sequence ID" value="MPN30020.1"/>
    <property type="molecule type" value="Genomic_DNA"/>
</dbReference>
<dbReference type="AlphaFoldDB" id="A0A645GUK6"/>
<gene>
    <name evidence="1" type="ORF">SDC9_177477</name>
</gene>
<evidence type="ECO:0000313" key="1">
    <source>
        <dbReference type="EMBL" id="MPN30020.1"/>
    </source>
</evidence>
<organism evidence="1">
    <name type="scientific">bioreactor metagenome</name>
    <dbReference type="NCBI Taxonomy" id="1076179"/>
    <lineage>
        <taxon>unclassified sequences</taxon>
        <taxon>metagenomes</taxon>
        <taxon>ecological metagenomes</taxon>
    </lineage>
</organism>
<sequence length="66" mass="7843">MVHYSTFMLALGISRKFLSFYQHIISSRKLSIDSKRFQCSYNRSNKALEIIEARFIIDYKSEIYIA</sequence>
<name>A0A645GUK6_9ZZZZ</name>